<comment type="caution">
    <text evidence="4">The sequence shown here is derived from an EMBL/GenBank/DDBJ whole genome shotgun (WGS) entry which is preliminary data.</text>
</comment>
<dbReference type="Gene3D" id="4.10.60.10">
    <property type="entry name" value="Zinc finger, CCHC-type"/>
    <property type="match status" value="1"/>
</dbReference>
<feature type="compositionally biased region" description="Gly residues" evidence="2">
    <location>
        <begin position="441"/>
        <end position="450"/>
    </location>
</feature>
<protein>
    <recommendedName>
        <fullName evidence="3">CCHC-type domain-containing protein</fullName>
    </recommendedName>
</protein>
<keyword evidence="1" id="KW-0863">Zinc-finger</keyword>
<organism evidence="4 5">
    <name type="scientific">Lolium multiflorum</name>
    <name type="common">Italian ryegrass</name>
    <name type="synonym">Lolium perenne subsp. multiflorum</name>
    <dbReference type="NCBI Taxonomy" id="4521"/>
    <lineage>
        <taxon>Eukaryota</taxon>
        <taxon>Viridiplantae</taxon>
        <taxon>Streptophyta</taxon>
        <taxon>Embryophyta</taxon>
        <taxon>Tracheophyta</taxon>
        <taxon>Spermatophyta</taxon>
        <taxon>Magnoliopsida</taxon>
        <taxon>Liliopsida</taxon>
        <taxon>Poales</taxon>
        <taxon>Poaceae</taxon>
        <taxon>BOP clade</taxon>
        <taxon>Pooideae</taxon>
        <taxon>Poodae</taxon>
        <taxon>Poeae</taxon>
        <taxon>Poeae Chloroplast Group 2 (Poeae type)</taxon>
        <taxon>Loliodinae</taxon>
        <taxon>Loliinae</taxon>
        <taxon>Lolium</taxon>
    </lineage>
</organism>
<dbReference type="PROSITE" id="PS50158">
    <property type="entry name" value="ZF_CCHC"/>
    <property type="match status" value="1"/>
</dbReference>
<feature type="domain" description="CCHC-type" evidence="3">
    <location>
        <begin position="75"/>
        <end position="90"/>
    </location>
</feature>
<dbReference type="InterPro" id="IPR036875">
    <property type="entry name" value="Znf_CCHC_sf"/>
</dbReference>
<dbReference type="SUPFAM" id="SSF57756">
    <property type="entry name" value="Retrovirus zinc finger-like domains"/>
    <property type="match status" value="1"/>
</dbReference>
<evidence type="ECO:0000256" key="2">
    <source>
        <dbReference type="SAM" id="MobiDB-lite"/>
    </source>
</evidence>
<feature type="region of interest" description="Disordered" evidence="2">
    <location>
        <begin position="127"/>
        <end position="181"/>
    </location>
</feature>
<dbReference type="InterPro" id="IPR053253">
    <property type="entry name" value="Sex_diff_modulator"/>
</dbReference>
<evidence type="ECO:0000256" key="1">
    <source>
        <dbReference type="PROSITE-ProRule" id="PRU00047"/>
    </source>
</evidence>
<evidence type="ECO:0000313" key="5">
    <source>
        <dbReference type="Proteomes" id="UP001231189"/>
    </source>
</evidence>
<dbReference type="Proteomes" id="UP001231189">
    <property type="component" value="Unassembled WGS sequence"/>
</dbReference>
<feature type="compositionally biased region" description="Basic and acidic residues" evidence="2">
    <location>
        <begin position="469"/>
        <end position="489"/>
    </location>
</feature>
<proteinExistence type="predicted"/>
<dbReference type="InterPro" id="IPR001878">
    <property type="entry name" value="Znf_CCHC"/>
</dbReference>
<gene>
    <name evidence="4" type="ORF">QYE76_006517</name>
</gene>
<keyword evidence="1" id="KW-0479">Metal-binding</keyword>
<accession>A0AAD8RWT8</accession>
<dbReference type="PANTHER" id="PTHR33087:SF31">
    <property type="entry name" value="OS06G0482850 PROTEIN"/>
    <property type="match status" value="1"/>
</dbReference>
<dbReference type="GO" id="GO:0008270">
    <property type="term" value="F:zinc ion binding"/>
    <property type="evidence" value="ECO:0007669"/>
    <property type="project" value="UniProtKB-KW"/>
</dbReference>
<keyword evidence="5" id="KW-1185">Reference proteome</keyword>
<feature type="compositionally biased region" description="Low complexity" evidence="2">
    <location>
        <begin position="495"/>
        <end position="505"/>
    </location>
</feature>
<feature type="region of interest" description="Disordered" evidence="2">
    <location>
        <begin position="700"/>
        <end position="721"/>
    </location>
</feature>
<name>A0AAD8RWT8_LOLMU</name>
<dbReference type="PANTHER" id="PTHR33087">
    <property type="entry name" value="OS07G0539200 PROTEIN"/>
    <property type="match status" value="1"/>
</dbReference>
<feature type="region of interest" description="Disordered" evidence="2">
    <location>
        <begin position="440"/>
        <end position="505"/>
    </location>
</feature>
<evidence type="ECO:0000259" key="3">
    <source>
        <dbReference type="PROSITE" id="PS50158"/>
    </source>
</evidence>
<keyword evidence="1" id="KW-0862">Zinc</keyword>
<feature type="compositionally biased region" description="Pro residues" evidence="2">
    <location>
        <begin position="155"/>
        <end position="180"/>
    </location>
</feature>
<dbReference type="GO" id="GO:0003676">
    <property type="term" value="F:nucleic acid binding"/>
    <property type="evidence" value="ECO:0007669"/>
    <property type="project" value="InterPro"/>
</dbReference>
<dbReference type="AlphaFoldDB" id="A0AAD8RWT8"/>
<dbReference type="EMBL" id="JAUUTY010000005">
    <property type="protein sequence ID" value="KAK1632202.1"/>
    <property type="molecule type" value="Genomic_DNA"/>
</dbReference>
<sequence length="1028" mass="110576">MFHWSSALSGGSVAPRLEVGELEQPEGRARVQDRLVWESPKPSKGKKWTRRLEMRNEAGAVGWGAAAAQEMHGICFRCFLPGHRKRDCTNAEVCMRCWQKGHPALECKRPRSPSSEEEMRQLALAKMARRRSPERVRHGHLARQAEQRGRAASPMLPPPPPLPHAPPLPQSATPPPPPLLAPSRLPPMGAWPPLAVEPPVMATRELGLDEATGPPMLCIVRRSAGFCDLEQRLQLALVATVGGRRPAVTCEQVTAALRWRGVPEGTVSVHAFAPEDFLVVCESLELREHVAAMPAVLVAGAPLSFRPWNRQAQAVMVPMACKVSLVFEGLPPHAWDTSVVEDLLGKSCAIDAVAPETKERRDLSLFKLTAWTSDLEAIPVARRLAIPEPVPGGGVRAAPARTAAAVVDVPGSGVQAIKTLQYRVLIHLVRVEEEERQLVGGFRGGDGRGQSGPNEFGDGDGGRGGRAGEGSRRISRDLAWRRGVPDRRRGPGGFSSAASCGVSSSAPAPEKRLLLLVVGSPVPLTVQTACTSQRPGPALSGSTRTAPDKVALAAEAAKVSEAGQEKAAVASARSALVHGPVEKESLVVGDVATRESRELGVDRVVWSDAPETLPAADPEALEPMRERHVEEVGQVNRSFLSPSVSLQESASGVVADSAVGAGSDASSGGPTCMEKRAGEVGFRGRVEEYFCVSVSEAGQRDKAESVVPGSQLGGSSSAEAVDDLASGQASSGYTGPNSLMQMVPRGLAQQLEEVEGSPGGMDGTETQVVQQGRELGPEVEVVVPDQEKLELAKIKRFCSSILKALAPPLLSEFERTTGLRADAEPFTPRRVTRRSMAERAGTQVKMASAAESTLLKALGFCPENLAVSDGDLRRFQEFFDSPVREPQLSPGSHLRQGVALEFRGGGALHEGSGGALRRFTWSNEREVPTLTRIDRAIVSVDWDLMHPDAILQALSSSVSDHAPIHLSLSATFRPKRRFKFESFWLNLEGFEETLREAWICDPSIIDPFRRLDALFQNAAEYFQAWGEK</sequence>
<dbReference type="SMART" id="SM00343">
    <property type="entry name" value="ZnF_C2HC"/>
    <property type="match status" value="2"/>
</dbReference>
<reference evidence="4" key="1">
    <citation type="submission" date="2023-07" db="EMBL/GenBank/DDBJ databases">
        <title>A chromosome-level genome assembly of Lolium multiflorum.</title>
        <authorList>
            <person name="Chen Y."/>
            <person name="Copetti D."/>
            <person name="Kolliker R."/>
            <person name="Studer B."/>
        </authorList>
    </citation>
    <scope>NUCLEOTIDE SEQUENCE</scope>
    <source>
        <strain evidence="4">02402/16</strain>
        <tissue evidence="4">Leaf</tissue>
    </source>
</reference>
<evidence type="ECO:0000313" key="4">
    <source>
        <dbReference type="EMBL" id="KAK1632202.1"/>
    </source>
</evidence>